<gene>
    <name evidence="3" type="ORF">KDK_46740</name>
</gene>
<evidence type="ECO:0000259" key="2">
    <source>
        <dbReference type="PROSITE" id="PS51352"/>
    </source>
</evidence>
<evidence type="ECO:0000313" key="3">
    <source>
        <dbReference type="EMBL" id="GCE20874.1"/>
    </source>
</evidence>
<dbReference type="OrthoDB" id="9784686at2"/>
<protein>
    <recommendedName>
        <fullName evidence="2">Thioredoxin domain-containing protein</fullName>
    </recommendedName>
</protein>
<comment type="similarity">
    <text evidence="1">Belongs to the thioredoxin family. DsbA subfamily.</text>
</comment>
<name>A0A402APA5_9CHLR</name>
<dbReference type="SUPFAM" id="SSF52833">
    <property type="entry name" value="Thioredoxin-like"/>
    <property type="match status" value="1"/>
</dbReference>
<dbReference type="PANTHER" id="PTHR13887:SF55">
    <property type="entry name" value="SLR0313 PROTEIN"/>
    <property type="match status" value="1"/>
</dbReference>
<dbReference type="AlphaFoldDB" id="A0A402APA5"/>
<dbReference type="EMBL" id="BIFS01000001">
    <property type="protein sequence ID" value="GCE20874.1"/>
    <property type="molecule type" value="Genomic_DNA"/>
</dbReference>
<dbReference type="Gene3D" id="3.40.30.10">
    <property type="entry name" value="Glutaredoxin"/>
    <property type="match status" value="1"/>
</dbReference>
<organism evidence="3 4">
    <name type="scientific">Dictyobacter kobayashii</name>
    <dbReference type="NCBI Taxonomy" id="2014872"/>
    <lineage>
        <taxon>Bacteria</taxon>
        <taxon>Bacillati</taxon>
        <taxon>Chloroflexota</taxon>
        <taxon>Ktedonobacteria</taxon>
        <taxon>Ktedonobacterales</taxon>
        <taxon>Dictyobacteraceae</taxon>
        <taxon>Dictyobacter</taxon>
    </lineage>
</organism>
<feature type="domain" description="Thioredoxin" evidence="2">
    <location>
        <begin position="1"/>
        <end position="177"/>
    </location>
</feature>
<dbReference type="PANTHER" id="PTHR13887">
    <property type="entry name" value="GLUTATHIONE S-TRANSFERASE KAPPA"/>
    <property type="match status" value="1"/>
</dbReference>
<evidence type="ECO:0000256" key="1">
    <source>
        <dbReference type="ARBA" id="ARBA00005791"/>
    </source>
</evidence>
<sequence>MTQEYTYLTIPINDLDHSQGLANAPITLVQYGDYECPYTRRSTVIVRALQQQLGDRLRFVFRNFPLTEIHAHALHAALAAEAANNQGKFWQMHDAIFHHQHALQDAELAQLAETVGLDLHQYSSDMAIQRNLERIEVDVEGGEQSGVQGTPTFFINGRLYNGSWQQDALLAALTAIQ</sequence>
<keyword evidence="4" id="KW-1185">Reference proteome</keyword>
<dbReference type="InterPro" id="IPR036249">
    <property type="entry name" value="Thioredoxin-like_sf"/>
</dbReference>
<dbReference type="Pfam" id="PF13462">
    <property type="entry name" value="Thioredoxin_4"/>
    <property type="match status" value="1"/>
</dbReference>
<dbReference type="InterPro" id="IPR013766">
    <property type="entry name" value="Thioredoxin_domain"/>
</dbReference>
<comment type="caution">
    <text evidence="3">The sequence shown here is derived from an EMBL/GenBank/DDBJ whole genome shotgun (WGS) entry which is preliminary data.</text>
</comment>
<reference evidence="4" key="1">
    <citation type="submission" date="2018-12" db="EMBL/GenBank/DDBJ databases">
        <title>Tengunoibacter tsumagoiensis gen. nov., sp. nov., Dictyobacter kobayashii sp. nov., D. alpinus sp. nov., and D. joshuensis sp. nov. and description of Dictyobacteraceae fam. nov. within the order Ktedonobacterales isolated from Tengu-no-mugimeshi.</title>
        <authorList>
            <person name="Wang C.M."/>
            <person name="Zheng Y."/>
            <person name="Sakai Y."/>
            <person name="Toyoda A."/>
            <person name="Minakuchi Y."/>
            <person name="Abe K."/>
            <person name="Yokota A."/>
            <person name="Yabe S."/>
        </authorList>
    </citation>
    <scope>NUCLEOTIDE SEQUENCE [LARGE SCALE GENOMIC DNA]</scope>
    <source>
        <strain evidence="4">Uno11</strain>
    </source>
</reference>
<dbReference type="PROSITE" id="PS51352">
    <property type="entry name" value="THIOREDOXIN_2"/>
    <property type="match status" value="1"/>
</dbReference>
<accession>A0A402APA5</accession>
<dbReference type="InterPro" id="IPR012336">
    <property type="entry name" value="Thioredoxin-like_fold"/>
</dbReference>
<evidence type="ECO:0000313" key="4">
    <source>
        <dbReference type="Proteomes" id="UP000287188"/>
    </source>
</evidence>
<dbReference type="Proteomes" id="UP000287188">
    <property type="component" value="Unassembled WGS sequence"/>
</dbReference>
<proteinExistence type="inferred from homology"/>
<dbReference type="RefSeq" id="WP_126552468.1">
    <property type="nucleotide sequence ID" value="NZ_BIFS01000001.1"/>
</dbReference>